<dbReference type="InterPro" id="IPR013766">
    <property type="entry name" value="Thioredoxin_domain"/>
</dbReference>
<feature type="domain" description="Thioredoxin" evidence="3">
    <location>
        <begin position="1"/>
        <end position="152"/>
    </location>
</feature>
<evidence type="ECO:0000256" key="2">
    <source>
        <dbReference type="ARBA" id="ARBA00023008"/>
    </source>
</evidence>
<keyword evidence="2" id="KW-0186">Copper</keyword>
<dbReference type="InterPro" id="IPR003782">
    <property type="entry name" value="SCO1/SenC"/>
</dbReference>
<dbReference type="PANTHER" id="PTHR12151">
    <property type="entry name" value="ELECTRON TRANSPORT PROTIN SCO1/SENC FAMILY MEMBER"/>
    <property type="match status" value="1"/>
</dbReference>
<gene>
    <name evidence="4" type="ORF">GCM10023337_15900</name>
</gene>
<sequence>MQDSNGQLRTLADFEGKIVIVFFGFTQCPDVCPTALSQLAQAVNQLGEQADQVQVIMITVDPERDTGAVLQDYVQLFHPDFIGLTGTAEQLHKTAQSFKAFYVKVPSLDPNQYNMDHSAAFYLIDRHGQARSLLNGDASPDDLAHDIQLLLDEKH</sequence>
<evidence type="ECO:0000313" key="4">
    <source>
        <dbReference type="EMBL" id="GAA5090891.1"/>
    </source>
</evidence>
<comment type="similarity">
    <text evidence="1">Belongs to the SCO1/2 family.</text>
</comment>
<dbReference type="Proteomes" id="UP001500227">
    <property type="component" value="Unassembled WGS sequence"/>
</dbReference>
<protein>
    <recommendedName>
        <fullName evidence="3">Thioredoxin domain-containing protein</fullName>
    </recommendedName>
</protein>
<dbReference type="InterPro" id="IPR036249">
    <property type="entry name" value="Thioredoxin-like_sf"/>
</dbReference>
<comment type="caution">
    <text evidence="4">The sequence shown here is derived from an EMBL/GenBank/DDBJ whole genome shotgun (WGS) entry which is preliminary data.</text>
</comment>
<organism evidence="4 5">
    <name type="scientific">Paenalcaligenes hermetiae</name>
    <dbReference type="NCBI Taxonomy" id="1157987"/>
    <lineage>
        <taxon>Bacteria</taxon>
        <taxon>Pseudomonadati</taxon>
        <taxon>Pseudomonadota</taxon>
        <taxon>Betaproteobacteria</taxon>
        <taxon>Burkholderiales</taxon>
        <taxon>Alcaligenaceae</taxon>
        <taxon>Paenalcaligenes</taxon>
    </lineage>
</organism>
<dbReference type="EMBL" id="BAABKD010000009">
    <property type="protein sequence ID" value="GAA5090891.1"/>
    <property type="molecule type" value="Genomic_DNA"/>
</dbReference>
<evidence type="ECO:0000313" key="5">
    <source>
        <dbReference type="Proteomes" id="UP001500227"/>
    </source>
</evidence>
<evidence type="ECO:0000256" key="1">
    <source>
        <dbReference type="ARBA" id="ARBA00010996"/>
    </source>
</evidence>
<dbReference type="Pfam" id="PF02630">
    <property type="entry name" value="SCO1-SenC"/>
    <property type="match status" value="1"/>
</dbReference>
<dbReference type="Gene3D" id="3.40.30.10">
    <property type="entry name" value="Glutaredoxin"/>
    <property type="match status" value="1"/>
</dbReference>
<proteinExistence type="inferred from homology"/>
<dbReference type="CDD" id="cd02968">
    <property type="entry name" value="SCO"/>
    <property type="match status" value="1"/>
</dbReference>
<reference evidence="5" key="1">
    <citation type="journal article" date="2019" name="Int. J. Syst. Evol. Microbiol.">
        <title>The Global Catalogue of Microorganisms (GCM) 10K type strain sequencing project: providing services to taxonomists for standard genome sequencing and annotation.</title>
        <authorList>
            <consortium name="The Broad Institute Genomics Platform"/>
            <consortium name="The Broad Institute Genome Sequencing Center for Infectious Disease"/>
            <person name="Wu L."/>
            <person name="Ma J."/>
        </authorList>
    </citation>
    <scope>NUCLEOTIDE SEQUENCE [LARGE SCALE GENOMIC DNA]</scope>
    <source>
        <strain evidence="5">JCM 18423</strain>
    </source>
</reference>
<name>A0ABP9M5C3_9BURK</name>
<evidence type="ECO:0000259" key="3">
    <source>
        <dbReference type="PROSITE" id="PS51352"/>
    </source>
</evidence>
<dbReference type="PANTHER" id="PTHR12151:SF25">
    <property type="entry name" value="LINALOOL DEHYDRATASE_ISOMERASE DOMAIN-CONTAINING PROTEIN"/>
    <property type="match status" value="1"/>
</dbReference>
<keyword evidence="5" id="KW-1185">Reference proteome</keyword>
<dbReference type="PROSITE" id="PS51352">
    <property type="entry name" value="THIOREDOXIN_2"/>
    <property type="match status" value="1"/>
</dbReference>
<dbReference type="SUPFAM" id="SSF52833">
    <property type="entry name" value="Thioredoxin-like"/>
    <property type="match status" value="1"/>
</dbReference>
<accession>A0ABP9M5C3</accession>